<keyword evidence="6" id="KW-1003">Cell membrane</keyword>
<evidence type="ECO:0000256" key="11">
    <source>
        <dbReference type="ARBA" id="ARBA00023136"/>
    </source>
</evidence>
<dbReference type="GO" id="GO:0050660">
    <property type="term" value="F:flavin adenine dinucleotide binding"/>
    <property type="evidence" value="ECO:0007669"/>
    <property type="project" value="TreeGrafter"/>
</dbReference>
<dbReference type="Gene3D" id="1.20.58.100">
    <property type="entry name" value="Fumarate reductase/succinate dehydrogenase flavoprotein-like, C-terminal domain"/>
    <property type="match status" value="1"/>
</dbReference>
<evidence type="ECO:0000256" key="10">
    <source>
        <dbReference type="ARBA" id="ARBA00023002"/>
    </source>
</evidence>
<dbReference type="eggNOG" id="COG1053">
    <property type="taxonomic scope" value="Bacteria"/>
</dbReference>
<dbReference type="FunFam" id="3.50.50.60:FF:000009">
    <property type="entry name" value="Succinate dehydrogenase flavoprotein subunit"/>
    <property type="match status" value="1"/>
</dbReference>
<dbReference type="InterPro" id="IPR030664">
    <property type="entry name" value="SdhA/FrdA/AprA"/>
</dbReference>
<dbReference type="PANTHER" id="PTHR11632">
    <property type="entry name" value="SUCCINATE DEHYDROGENASE 2 FLAVOPROTEIN SUBUNIT"/>
    <property type="match status" value="1"/>
</dbReference>
<sequence>MKLDANIPSGPLAEKWNKHKFDLKLVNPANKRKYTIIVVGTGLAGASAAASLGELGYNVKAFCFQDSARRAHSIAAQGGINAAKNYQNDGDSTYRLFYDTIKGGDYRAREANVYRLAEVSANIIDQCVAQGVPFAREYGGLLDNRSFGGAQVSRTFYAKGQTGQQLLLGAYSALNRQIKAGKVQMYTRTEMLDVVKIDGEAKGIVTRNLVTGAIETHAGHAVLLCTGGYGNVFYLSTNAMGSNVTAAWRAHKQGAFFANPCYTQIHPTCIPVTGDHQSKLTLMSESLRNDGRVWVPKTRELAEKVRKGELKAKDIKEDDRDYFLERKYPSFGNLVPRDVASRNAKQMCDDKRGVGKTGLAVYLDFADAIKRLGKETVEEKYGNLFDMYLQITDENPYEQPMRIYPAVHYTMGGLWVDYNLMTTVPGLYALGECNFSDHGANRLGASALMQGLADGYFVIPYTIGDYLAKIGPAKVDESHPAFAKAKQDVIDLTNKLLSLKGTKTVDEYHRDLGHIMWEYCGMARTAEGLQKAKKLIAELRADFWKNVIVLGENEEVNQSLEKAGRVADFLELGELMVDDAYNRAESCGGHFREESQTPEGEALRDDENFAYVAAWEYTGDNQPEVLHKEELVFENVKLTQRSYK</sequence>
<keyword evidence="11" id="KW-0472">Membrane</keyword>
<dbReference type="SUPFAM" id="SSF56425">
    <property type="entry name" value="Succinate dehydrogenase/fumarate reductase flavoprotein, catalytic domain"/>
    <property type="match status" value="1"/>
</dbReference>
<dbReference type="InterPro" id="IPR003953">
    <property type="entry name" value="FAD-dep_OxRdtase_2_FAD-bd"/>
</dbReference>
<protein>
    <recommendedName>
        <fullName evidence="4">succinate dehydrogenase</fullName>
        <ecNumber evidence="4">1.3.5.1</ecNumber>
    </recommendedName>
</protein>
<evidence type="ECO:0000256" key="12">
    <source>
        <dbReference type="ARBA" id="ARBA00049220"/>
    </source>
</evidence>
<dbReference type="GO" id="GO:0009061">
    <property type="term" value="P:anaerobic respiration"/>
    <property type="evidence" value="ECO:0007669"/>
    <property type="project" value="TreeGrafter"/>
</dbReference>
<accession>F0S8Y2</accession>
<dbReference type="SUPFAM" id="SSF51905">
    <property type="entry name" value="FAD/NAD(P)-binding domain"/>
    <property type="match status" value="1"/>
</dbReference>
<dbReference type="InterPro" id="IPR015939">
    <property type="entry name" value="Fum_Rdtase/Succ_DH_flav-like_C"/>
</dbReference>
<comment type="subcellular location">
    <subcellularLocation>
        <location evidence="2">Cell membrane</location>
        <topology evidence="2">Peripheral membrane protein</topology>
        <orientation evidence="2">Cytoplasmic side</orientation>
    </subcellularLocation>
</comment>
<dbReference type="NCBIfam" id="NF005749">
    <property type="entry name" value="PRK07573.1"/>
    <property type="match status" value="1"/>
</dbReference>
<reference evidence="17" key="2">
    <citation type="submission" date="2011-02" db="EMBL/GenBank/DDBJ databases">
        <title>The complete genome of Pedobacter saltans DSM 12145.</title>
        <authorList>
            <consortium name="US DOE Joint Genome Institute (JGI-PGF)"/>
            <person name="Lucas S."/>
            <person name="Copeland A."/>
            <person name="Lapidus A."/>
            <person name="Bruce D."/>
            <person name="Goodwin L."/>
            <person name="Pitluck S."/>
            <person name="Kyrpides N."/>
            <person name="Mavromatis K."/>
            <person name="Pagani I."/>
            <person name="Ivanova N."/>
            <person name="Ovchinnikova G."/>
            <person name="Lu M."/>
            <person name="Detter J.C."/>
            <person name="Han C."/>
            <person name="Land M."/>
            <person name="Hauser L."/>
            <person name="Markowitz V."/>
            <person name="Cheng J.-F."/>
            <person name="Hugenholtz P."/>
            <person name="Woyke T."/>
            <person name="Wu D."/>
            <person name="Tindall B."/>
            <person name="Pomrenke H.G."/>
            <person name="Brambilla E."/>
            <person name="Klenk H.-P."/>
            <person name="Eisen J.A."/>
        </authorList>
    </citation>
    <scope>NUCLEOTIDE SEQUENCE [LARGE SCALE GENOMIC DNA]</scope>
    <source>
        <strain evidence="17">ATCC 51119 / DSM 12145 / JCM 21818 / LMG 10337 / NBRC 100064 / NCIMB 13643</strain>
    </source>
</reference>
<gene>
    <name evidence="16" type="ordered locus">Pedsa_2930</name>
</gene>
<comment type="cofactor">
    <cofactor evidence="1">
        <name>FAD</name>
        <dbReference type="ChEBI" id="CHEBI:57692"/>
    </cofactor>
</comment>
<dbReference type="EMBL" id="CP002545">
    <property type="protein sequence ID" value="ADY53469.1"/>
    <property type="molecule type" value="Genomic_DNA"/>
</dbReference>
<dbReference type="Pfam" id="PF00890">
    <property type="entry name" value="FAD_binding_2"/>
    <property type="match status" value="1"/>
</dbReference>
<feature type="domain" description="FAD-dependent oxidoreductase 2 FAD-binding" evidence="14">
    <location>
        <begin position="36"/>
        <end position="448"/>
    </location>
</feature>
<evidence type="ECO:0000256" key="3">
    <source>
        <dbReference type="ARBA" id="ARBA00008040"/>
    </source>
</evidence>
<evidence type="ECO:0000256" key="7">
    <source>
        <dbReference type="ARBA" id="ARBA00022630"/>
    </source>
</evidence>
<organism evidence="16 17">
    <name type="scientific">Pseudopedobacter saltans (strain ATCC 51119 / DSM 12145 / JCM 21818 / CCUG 39354 / LMG 10337 / NBRC 100064 / NCIMB 13643)</name>
    <name type="common">Pedobacter saltans</name>
    <dbReference type="NCBI Taxonomy" id="762903"/>
    <lineage>
        <taxon>Bacteria</taxon>
        <taxon>Pseudomonadati</taxon>
        <taxon>Bacteroidota</taxon>
        <taxon>Sphingobacteriia</taxon>
        <taxon>Sphingobacteriales</taxon>
        <taxon>Sphingobacteriaceae</taxon>
        <taxon>Pseudopedobacter</taxon>
    </lineage>
</organism>
<evidence type="ECO:0000256" key="8">
    <source>
        <dbReference type="ARBA" id="ARBA00022827"/>
    </source>
</evidence>
<dbReference type="PANTHER" id="PTHR11632:SF53">
    <property type="entry name" value="SUCCINATE DEHYDROGENASE FLAVOPROTEIN SUBUNIT"/>
    <property type="match status" value="1"/>
</dbReference>
<evidence type="ECO:0000313" key="17">
    <source>
        <dbReference type="Proteomes" id="UP000000310"/>
    </source>
</evidence>
<keyword evidence="7" id="KW-0285">Flavoprotein</keyword>
<dbReference type="InterPro" id="IPR027477">
    <property type="entry name" value="Succ_DH/fumarate_Rdtase_cat_sf"/>
</dbReference>
<evidence type="ECO:0000256" key="1">
    <source>
        <dbReference type="ARBA" id="ARBA00001974"/>
    </source>
</evidence>
<dbReference type="GO" id="GO:0005886">
    <property type="term" value="C:plasma membrane"/>
    <property type="evidence" value="ECO:0007669"/>
    <property type="project" value="UniProtKB-SubCell"/>
</dbReference>
<evidence type="ECO:0000256" key="2">
    <source>
        <dbReference type="ARBA" id="ARBA00004413"/>
    </source>
</evidence>
<dbReference type="GO" id="GO:0009055">
    <property type="term" value="F:electron transfer activity"/>
    <property type="evidence" value="ECO:0007669"/>
    <property type="project" value="TreeGrafter"/>
</dbReference>
<dbReference type="KEGG" id="psn:Pedsa_2930"/>
<dbReference type="RefSeq" id="WP_013633954.1">
    <property type="nucleotide sequence ID" value="NC_015177.1"/>
</dbReference>
<dbReference type="STRING" id="762903.Pedsa_2930"/>
<feature type="active site" description="Proton acceptor" evidence="13">
    <location>
        <position position="337"/>
    </location>
</feature>
<evidence type="ECO:0000256" key="13">
    <source>
        <dbReference type="PIRSR" id="PIRSR630664-50"/>
    </source>
</evidence>
<evidence type="ECO:0000313" key="16">
    <source>
        <dbReference type="EMBL" id="ADY53469.1"/>
    </source>
</evidence>
<keyword evidence="8" id="KW-0274">FAD</keyword>
<dbReference type="PRINTS" id="PR00368">
    <property type="entry name" value="FADPNR"/>
</dbReference>
<dbReference type="HOGENOM" id="CLU_014312_7_0_10"/>
<dbReference type="NCBIfam" id="TIGR01811">
    <property type="entry name" value="sdhA_Bsu"/>
    <property type="match status" value="1"/>
</dbReference>
<dbReference type="OrthoDB" id="9806724at2"/>
<keyword evidence="5" id="KW-0813">Transport</keyword>
<proteinExistence type="inferred from homology"/>
<evidence type="ECO:0000256" key="5">
    <source>
        <dbReference type="ARBA" id="ARBA00022448"/>
    </source>
</evidence>
<dbReference type="FunFam" id="1.20.58.100:FF:000003">
    <property type="entry name" value="Succinate dehydrogenase flavoprotein subunit"/>
    <property type="match status" value="1"/>
</dbReference>
<dbReference type="EC" id="1.3.5.1" evidence="4"/>
<reference evidence="16 17" key="1">
    <citation type="journal article" date="2011" name="Stand. Genomic Sci.">
        <title>Complete genome sequence of the gliding, heparinolytic Pedobacter saltans type strain (113).</title>
        <authorList>
            <person name="Liolios K."/>
            <person name="Sikorski J."/>
            <person name="Lu M."/>
            <person name="Nolan M."/>
            <person name="Lapidus A."/>
            <person name="Lucas S."/>
            <person name="Hammon N."/>
            <person name="Deshpande S."/>
            <person name="Cheng J.F."/>
            <person name="Tapia R."/>
            <person name="Han C."/>
            <person name="Goodwin L."/>
            <person name="Pitluck S."/>
            <person name="Huntemann M."/>
            <person name="Ivanova N."/>
            <person name="Pagani I."/>
            <person name="Mavromatis K."/>
            <person name="Ovchinikova G."/>
            <person name="Pati A."/>
            <person name="Chen A."/>
            <person name="Palaniappan K."/>
            <person name="Land M."/>
            <person name="Hauser L."/>
            <person name="Brambilla E.M."/>
            <person name="Kotsyurbenko O."/>
            <person name="Rohde M."/>
            <person name="Tindall B.J."/>
            <person name="Abt B."/>
            <person name="Goker M."/>
            <person name="Detter J.C."/>
            <person name="Woyke T."/>
            <person name="Bristow J."/>
            <person name="Eisen J.A."/>
            <person name="Markowitz V."/>
            <person name="Hugenholtz P."/>
            <person name="Klenk H.P."/>
            <person name="Kyrpides N.C."/>
        </authorList>
    </citation>
    <scope>NUCLEOTIDE SEQUENCE [LARGE SCALE GENOMIC DNA]</scope>
    <source>
        <strain evidence="17">ATCC 51119 / DSM 12145 / JCM 21818 / LMG 10337 / NBRC 100064 / NCIMB 13643</strain>
    </source>
</reference>
<evidence type="ECO:0000256" key="9">
    <source>
        <dbReference type="ARBA" id="ARBA00022982"/>
    </source>
</evidence>
<evidence type="ECO:0000259" key="15">
    <source>
        <dbReference type="Pfam" id="PF02910"/>
    </source>
</evidence>
<dbReference type="Proteomes" id="UP000000310">
    <property type="component" value="Chromosome"/>
</dbReference>
<dbReference type="AlphaFoldDB" id="F0S8Y2"/>
<evidence type="ECO:0000256" key="6">
    <source>
        <dbReference type="ARBA" id="ARBA00022475"/>
    </source>
</evidence>
<dbReference type="FunFam" id="3.90.700.10:FF:000006">
    <property type="entry name" value="Succinate dehydrogenase flavoprotein subunit"/>
    <property type="match status" value="1"/>
</dbReference>
<evidence type="ECO:0000256" key="4">
    <source>
        <dbReference type="ARBA" id="ARBA00012792"/>
    </source>
</evidence>
<dbReference type="InterPro" id="IPR011280">
    <property type="entry name" value="Succ_DH/Fum_Rdt_flav_su"/>
</dbReference>
<keyword evidence="9" id="KW-0249">Electron transport</keyword>
<keyword evidence="17" id="KW-1185">Reference proteome</keyword>
<dbReference type="Gene3D" id="3.50.50.60">
    <property type="entry name" value="FAD/NAD(P)-binding domain"/>
    <property type="match status" value="1"/>
</dbReference>
<comment type="similarity">
    <text evidence="3">Belongs to the FAD-dependent oxidoreductase 2 family. FRD/SDH subfamily.</text>
</comment>
<dbReference type="Pfam" id="PF02910">
    <property type="entry name" value="Succ_DH_flav_C"/>
    <property type="match status" value="1"/>
</dbReference>
<dbReference type="Gene3D" id="3.90.700.10">
    <property type="entry name" value="Succinate dehydrogenase/fumarate reductase flavoprotein, catalytic domain"/>
    <property type="match status" value="1"/>
</dbReference>
<comment type="catalytic activity">
    <reaction evidence="12">
        <text>a quinone + succinate = fumarate + a quinol</text>
        <dbReference type="Rhea" id="RHEA:40523"/>
        <dbReference type="ChEBI" id="CHEBI:24646"/>
        <dbReference type="ChEBI" id="CHEBI:29806"/>
        <dbReference type="ChEBI" id="CHEBI:30031"/>
        <dbReference type="ChEBI" id="CHEBI:132124"/>
        <dbReference type="EC" id="1.3.5.1"/>
    </reaction>
</comment>
<feature type="domain" description="Fumarate reductase/succinate dehydrogenase flavoprotein-like C-terminal" evidence="15">
    <location>
        <begin position="509"/>
        <end position="643"/>
    </location>
</feature>
<keyword evidence="10 16" id="KW-0560">Oxidoreductase</keyword>
<dbReference type="InterPro" id="IPR037099">
    <property type="entry name" value="Fum_R/Succ_DH_flav-like_C_sf"/>
</dbReference>
<dbReference type="SUPFAM" id="SSF46977">
    <property type="entry name" value="Succinate dehydrogenase/fumarate reductase flavoprotein C-terminal domain"/>
    <property type="match status" value="1"/>
</dbReference>
<dbReference type="InterPro" id="IPR036188">
    <property type="entry name" value="FAD/NAD-bd_sf"/>
</dbReference>
<name>F0S8Y2_PSESL</name>
<evidence type="ECO:0000259" key="14">
    <source>
        <dbReference type="Pfam" id="PF00890"/>
    </source>
</evidence>
<dbReference type="GO" id="GO:0008177">
    <property type="term" value="F:succinate dehydrogenase (quinone) activity"/>
    <property type="evidence" value="ECO:0007669"/>
    <property type="project" value="UniProtKB-EC"/>
</dbReference>